<evidence type="ECO:0008006" key="7">
    <source>
        <dbReference type="Google" id="ProtNLM"/>
    </source>
</evidence>
<evidence type="ECO:0000256" key="2">
    <source>
        <dbReference type="ARBA" id="ARBA00022723"/>
    </source>
</evidence>
<dbReference type="EMBL" id="LIHL02000001">
    <property type="protein sequence ID" value="KAF5479511.1"/>
    <property type="molecule type" value="Genomic_DNA"/>
</dbReference>
<dbReference type="InterPro" id="IPR045054">
    <property type="entry name" value="P4HA-like"/>
</dbReference>
<feature type="signal peptide" evidence="4">
    <location>
        <begin position="1"/>
        <end position="24"/>
    </location>
</feature>
<comment type="subcellular location">
    <subcellularLocation>
        <location evidence="1">Endoplasmic reticulum membrane</location>
    </subcellularLocation>
</comment>
<gene>
    <name evidence="5" type="ORF">F2P56_000323</name>
</gene>
<protein>
    <recommendedName>
        <fullName evidence="7">Prolyl 4-hydroxylase 7</fullName>
    </recommendedName>
</protein>
<keyword evidence="3" id="KW-0408">Iron</keyword>
<accession>A0A834D9K4</accession>
<evidence type="ECO:0000313" key="5">
    <source>
        <dbReference type="EMBL" id="KAF5479511.1"/>
    </source>
</evidence>
<reference evidence="5" key="2">
    <citation type="submission" date="2020-03" db="EMBL/GenBank/DDBJ databases">
        <title>Walnut 2.0.</title>
        <authorList>
            <person name="Marrano A."/>
            <person name="Britton M."/>
            <person name="Zimin A.V."/>
            <person name="Zaini P.A."/>
            <person name="Workman R."/>
            <person name="Puiu D."/>
            <person name="Bianco L."/>
            <person name="Allen B.J."/>
            <person name="Troggio M."/>
            <person name="Leslie C.A."/>
            <person name="Timp W."/>
            <person name="Dendekar A."/>
            <person name="Salzberg S.L."/>
            <person name="Neale D.B."/>
        </authorList>
    </citation>
    <scope>NUCLEOTIDE SEQUENCE</scope>
    <source>
        <tissue evidence="5">Leaves</tissue>
    </source>
</reference>
<keyword evidence="2" id="KW-0479">Metal-binding</keyword>
<dbReference type="PANTHER" id="PTHR10869">
    <property type="entry name" value="PROLYL 4-HYDROXYLASE ALPHA SUBUNIT"/>
    <property type="match status" value="1"/>
</dbReference>
<reference evidence="5" key="1">
    <citation type="submission" date="2015-10" db="EMBL/GenBank/DDBJ databases">
        <authorList>
            <person name="Martinez-Garcia P.J."/>
            <person name="Crepeau M.W."/>
            <person name="Puiu D."/>
            <person name="Gonzalez-Ibeas D."/>
            <person name="Whalen J."/>
            <person name="Stevens K."/>
            <person name="Paul R."/>
            <person name="Butterfield T."/>
            <person name="Britton M."/>
            <person name="Reagan R."/>
            <person name="Chakraborty S."/>
            <person name="Walawage S.L."/>
            <person name="Vasquez-Gross H.A."/>
            <person name="Cardeno C."/>
            <person name="Famula R."/>
            <person name="Pratt K."/>
            <person name="Kuruganti S."/>
            <person name="Aradhya M.K."/>
            <person name="Leslie C.A."/>
            <person name="Dandekar A.M."/>
            <person name="Salzberg S.L."/>
            <person name="Wegrzyn J.L."/>
            <person name="Langley C.H."/>
            <person name="Neale D.B."/>
        </authorList>
    </citation>
    <scope>NUCLEOTIDE SEQUENCE</scope>
    <source>
        <tissue evidence="5">Leaves</tissue>
    </source>
</reference>
<proteinExistence type="predicted"/>
<sequence>MDCRSLIPLSICFIFLLPSLSLSAIQLRGLLGDKNAPESVLRLNGGAFSPAFDPTRVTQLSWRPRAFVYKGFLTDGECDHLIKLSRDKLEKSMVADNESGKSITSEVRTSSGMFLQKAQVLFIPHLPPHLWTSSETAFNSVHVELYEFIALAYFV</sequence>
<dbReference type="GO" id="GO:0005789">
    <property type="term" value="C:endoplasmic reticulum membrane"/>
    <property type="evidence" value="ECO:0007669"/>
    <property type="project" value="UniProtKB-SubCell"/>
</dbReference>
<evidence type="ECO:0000256" key="4">
    <source>
        <dbReference type="SAM" id="SignalP"/>
    </source>
</evidence>
<keyword evidence="4" id="KW-0732">Signal</keyword>
<feature type="chain" id="PRO_5032357436" description="Prolyl 4-hydroxylase 7" evidence="4">
    <location>
        <begin position="25"/>
        <end position="155"/>
    </location>
</feature>
<dbReference type="Gene3D" id="2.60.120.620">
    <property type="entry name" value="q2cbj1_9rhob like domain"/>
    <property type="match status" value="1"/>
</dbReference>
<organism evidence="5 6">
    <name type="scientific">Juglans regia</name>
    <name type="common">English walnut</name>
    <dbReference type="NCBI Taxonomy" id="51240"/>
    <lineage>
        <taxon>Eukaryota</taxon>
        <taxon>Viridiplantae</taxon>
        <taxon>Streptophyta</taxon>
        <taxon>Embryophyta</taxon>
        <taxon>Tracheophyta</taxon>
        <taxon>Spermatophyta</taxon>
        <taxon>Magnoliopsida</taxon>
        <taxon>eudicotyledons</taxon>
        <taxon>Gunneridae</taxon>
        <taxon>Pentapetalae</taxon>
        <taxon>rosids</taxon>
        <taxon>fabids</taxon>
        <taxon>Fagales</taxon>
        <taxon>Juglandaceae</taxon>
        <taxon>Juglans</taxon>
    </lineage>
</organism>
<evidence type="ECO:0000256" key="3">
    <source>
        <dbReference type="ARBA" id="ARBA00023004"/>
    </source>
</evidence>
<dbReference type="Gramene" id="Jr01_03550_p1">
    <property type="protein sequence ID" value="cds.Jr01_03550_p1"/>
    <property type="gene ID" value="Jr01_03550"/>
</dbReference>
<dbReference type="PANTHER" id="PTHR10869:SF238">
    <property type="entry name" value="PROLYL 4-HYDROXYLASE 6-RELATED"/>
    <property type="match status" value="1"/>
</dbReference>
<evidence type="ECO:0000313" key="6">
    <source>
        <dbReference type="Proteomes" id="UP000619265"/>
    </source>
</evidence>
<dbReference type="AlphaFoldDB" id="A0A834D9K4"/>
<name>A0A834D9K4_JUGRE</name>
<dbReference type="Proteomes" id="UP000619265">
    <property type="component" value="Unassembled WGS sequence"/>
</dbReference>
<evidence type="ECO:0000256" key="1">
    <source>
        <dbReference type="ARBA" id="ARBA00004586"/>
    </source>
</evidence>
<comment type="caution">
    <text evidence="5">The sequence shown here is derived from an EMBL/GenBank/DDBJ whole genome shotgun (WGS) entry which is preliminary data.</text>
</comment>
<dbReference type="GO" id="GO:0046872">
    <property type="term" value="F:metal ion binding"/>
    <property type="evidence" value="ECO:0007669"/>
    <property type="project" value="UniProtKB-KW"/>
</dbReference>